<proteinExistence type="predicted"/>
<dbReference type="EMBL" id="CM047908">
    <property type="protein sequence ID" value="KAJ0081561.1"/>
    <property type="molecule type" value="Genomic_DNA"/>
</dbReference>
<evidence type="ECO:0000313" key="2">
    <source>
        <dbReference type="Proteomes" id="UP001164250"/>
    </source>
</evidence>
<protein>
    <submittedName>
        <fullName evidence="1">Uncharacterized protein</fullName>
    </submittedName>
</protein>
<organism evidence="1 2">
    <name type="scientific">Pistacia atlantica</name>
    <dbReference type="NCBI Taxonomy" id="434234"/>
    <lineage>
        <taxon>Eukaryota</taxon>
        <taxon>Viridiplantae</taxon>
        <taxon>Streptophyta</taxon>
        <taxon>Embryophyta</taxon>
        <taxon>Tracheophyta</taxon>
        <taxon>Spermatophyta</taxon>
        <taxon>Magnoliopsida</taxon>
        <taxon>eudicotyledons</taxon>
        <taxon>Gunneridae</taxon>
        <taxon>Pentapetalae</taxon>
        <taxon>rosids</taxon>
        <taxon>malvids</taxon>
        <taxon>Sapindales</taxon>
        <taxon>Anacardiaceae</taxon>
        <taxon>Pistacia</taxon>
    </lineage>
</organism>
<gene>
    <name evidence="1" type="ORF">Patl1_11695</name>
</gene>
<evidence type="ECO:0000313" key="1">
    <source>
        <dbReference type="EMBL" id="KAJ0081561.1"/>
    </source>
</evidence>
<keyword evidence="2" id="KW-1185">Reference proteome</keyword>
<name>A0ACC1A553_9ROSI</name>
<dbReference type="Proteomes" id="UP001164250">
    <property type="component" value="Chromosome 12"/>
</dbReference>
<sequence length="636" mass="69942">MNSSVKILLFPSGFSHFCLFFFWVIHNSAAQITDPNEVRALNSIFQQWDVKANPRWWNISGEPCSGAAINATSLDDYNPAIKCDCSFENGSICHITELSVFALDIKGVIPEELVALQFLTNFRIKRNYFTGPLPAFIGNLSQLKDLEVGHNVLSGPLPKELGNLKNLTFLALGSNNFSGTLPPELGNLFKLEQINIDSSGLGGEIPSTFANLRNMRIMWAFDCSLTGKIPDFIGNWTNLTTLKFGGNSFEGPIPSSFSNLTSLTTLQITDINNVSSSLDFIKNMKNLIILSLRNSLIYGSIPSDIGEYQSLQTLDLSFNNLIGQIPSALFSIDSLTHLFFGNNSLSGILPEQKALHLQSIDLSYNYLSGTLPSWATGSQQLNLVGNNFTFDSSNISILPGLNCLQRNFPCNRNAPRYSSFAIKCGGGVALKFDKVVYEADDYDLGGASFVVLDTEKWAVSDAGWFPDGQSNTHVQNTGSEVTGTTIPELYRISRQSPGSLRYYGLGLENGPYNVSLSFAETVFGDQGSLTWKSRGRRVFDIYIQGTLRSKDFDISKKTGGDRRATTEKFNAMVTENYLEIHLFWAGKGTCCIPTGGSYGPLISALSVIPGEVCDYFDSLFKMSYNRCASILHSDIQ</sequence>
<comment type="caution">
    <text evidence="1">The sequence shown here is derived from an EMBL/GenBank/DDBJ whole genome shotgun (WGS) entry which is preliminary data.</text>
</comment>
<accession>A0ACC1A553</accession>
<reference evidence="2" key="1">
    <citation type="journal article" date="2023" name="G3 (Bethesda)">
        <title>Genome assembly and association tests identify interacting loci associated with vigor, precocity, and sex in interspecific pistachio rootstocks.</title>
        <authorList>
            <person name="Palmer W."/>
            <person name="Jacygrad E."/>
            <person name="Sagayaradj S."/>
            <person name="Cavanaugh K."/>
            <person name="Han R."/>
            <person name="Bertier L."/>
            <person name="Beede B."/>
            <person name="Kafkas S."/>
            <person name="Golino D."/>
            <person name="Preece J."/>
            <person name="Michelmore R."/>
        </authorList>
    </citation>
    <scope>NUCLEOTIDE SEQUENCE [LARGE SCALE GENOMIC DNA]</scope>
</reference>